<evidence type="ECO:0008006" key="5">
    <source>
        <dbReference type="Google" id="ProtNLM"/>
    </source>
</evidence>
<dbReference type="InterPro" id="IPR021385">
    <property type="entry name" value="DUF3017"/>
</dbReference>
<evidence type="ECO:0000256" key="1">
    <source>
        <dbReference type="SAM" id="MobiDB-lite"/>
    </source>
</evidence>
<sequence length="103" mass="10131">MWHSVDGAAAADPGSARRSPGPERAIVTMLCGVLLSVALGLLVGARLGTLVIALTLAVAGTWRATAASGPAGLVVRSRGFDVLTCWGAAVVIGVLALTAPGVG</sequence>
<evidence type="ECO:0000256" key="2">
    <source>
        <dbReference type="SAM" id="Phobius"/>
    </source>
</evidence>
<keyword evidence="2" id="KW-0472">Membrane</keyword>
<comment type="caution">
    <text evidence="3">The sequence shown here is derived from an EMBL/GenBank/DDBJ whole genome shotgun (WGS) entry which is preliminary data.</text>
</comment>
<protein>
    <recommendedName>
        <fullName evidence="5">DUF3017 domain-containing protein</fullName>
    </recommendedName>
</protein>
<keyword evidence="2" id="KW-1133">Transmembrane helix</keyword>
<dbReference type="Pfam" id="PF11222">
    <property type="entry name" value="DUF3017"/>
    <property type="match status" value="1"/>
</dbReference>
<accession>A0ABQ2B7G8</accession>
<dbReference type="Proteomes" id="UP000632535">
    <property type="component" value="Unassembled WGS sequence"/>
</dbReference>
<organism evidence="3 4">
    <name type="scientific">Isoptericola cucumis</name>
    <dbReference type="NCBI Taxonomy" id="1776856"/>
    <lineage>
        <taxon>Bacteria</taxon>
        <taxon>Bacillati</taxon>
        <taxon>Actinomycetota</taxon>
        <taxon>Actinomycetes</taxon>
        <taxon>Micrococcales</taxon>
        <taxon>Promicromonosporaceae</taxon>
        <taxon>Isoptericola</taxon>
    </lineage>
</organism>
<feature type="region of interest" description="Disordered" evidence="1">
    <location>
        <begin position="1"/>
        <end position="21"/>
    </location>
</feature>
<proteinExistence type="predicted"/>
<keyword evidence="4" id="KW-1185">Reference proteome</keyword>
<evidence type="ECO:0000313" key="4">
    <source>
        <dbReference type="Proteomes" id="UP000632535"/>
    </source>
</evidence>
<evidence type="ECO:0000313" key="3">
    <source>
        <dbReference type="EMBL" id="GGI09894.1"/>
    </source>
</evidence>
<gene>
    <name evidence="3" type="ORF">GCM10007368_28530</name>
</gene>
<dbReference type="EMBL" id="BMDG01000010">
    <property type="protein sequence ID" value="GGI09894.1"/>
    <property type="molecule type" value="Genomic_DNA"/>
</dbReference>
<reference evidence="4" key="1">
    <citation type="journal article" date="2019" name="Int. J. Syst. Evol. Microbiol.">
        <title>The Global Catalogue of Microorganisms (GCM) 10K type strain sequencing project: providing services to taxonomists for standard genome sequencing and annotation.</title>
        <authorList>
            <consortium name="The Broad Institute Genomics Platform"/>
            <consortium name="The Broad Institute Genome Sequencing Center for Infectious Disease"/>
            <person name="Wu L."/>
            <person name="Ma J."/>
        </authorList>
    </citation>
    <scope>NUCLEOTIDE SEQUENCE [LARGE SCALE GENOMIC DNA]</scope>
    <source>
        <strain evidence="4">CCM 8653</strain>
    </source>
</reference>
<name>A0ABQ2B7G8_9MICO</name>
<feature type="transmembrane region" description="Helical" evidence="2">
    <location>
        <begin position="82"/>
        <end position="102"/>
    </location>
</feature>
<keyword evidence="2" id="KW-0812">Transmembrane</keyword>